<dbReference type="GO" id="GO:0035770">
    <property type="term" value="C:ribonucleoprotein granule"/>
    <property type="evidence" value="ECO:0007669"/>
    <property type="project" value="TreeGrafter"/>
</dbReference>
<feature type="region of interest" description="Disordered" evidence="1">
    <location>
        <begin position="322"/>
        <end position="343"/>
    </location>
</feature>
<accession>A0A250WTT4</accession>
<feature type="compositionally biased region" description="Acidic residues" evidence="1">
    <location>
        <begin position="485"/>
        <end position="520"/>
    </location>
</feature>
<proteinExistence type="predicted"/>
<dbReference type="GO" id="GO:0009507">
    <property type="term" value="C:chloroplast"/>
    <property type="evidence" value="ECO:0007669"/>
    <property type="project" value="GOC"/>
</dbReference>
<dbReference type="GO" id="GO:1901259">
    <property type="term" value="P:chloroplast rRNA processing"/>
    <property type="evidence" value="ECO:0007669"/>
    <property type="project" value="TreeGrafter"/>
</dbReference>
<feature type="region of interest" description="Disordered" evidence="1">
    <location>
        <begin position="655"/>
        <end position="704"/>
    </location>
</feature>
<comment type="caution">
    <text evidence="2">The sequence shown here is derived from an EMBL/GenBank/DDBJ whole genome shotgun (WGS) entry which is preliminary data.</text>
</comment>
<feature type="region of interest" description="Disordered" evidence="1">
    <location>
        <begin position="434"/>
        <end position="520"/>
    </location>
</feature>
<dbReference type="Proteomes" id="UP000232323">
    <property type="component" value="Unassembled WGS sequence"/>
</dbReference>
<sequence length="1156" mass="127797">MTIQRKQLQKRIQKNYQGQLLKESSGGEDGNLVFELKLNDPRTLAYAADMKQRAHLNRKLLTKINSLSSWQDLQVIVDNHDRELTYITVSHICAHLPRIQVASESQLAEGPPFSLLNALSSLVLTHAHSFQPQHYAQCASGLAAVSFKDHEFWKELIRASSRRLVSFTAPSLASLTASVATAGFMPSLGWVQACERQLARHIHNASPEVLSAMLWSWGTFNYTPKKKVIDGTKMMLRDAMKHHKLSPQLLLQILYGMARLTAHHPGERWLLAWANEFAPHMRYAHPAVLVEVLLSLVSLQFQPTQQWMGHILRYMSQGLKDPPRQRAVQGQQQGTPDVLPARQTLDSSFDSDVVLSVPMSPTILTSNSSHITASPESLDNLEDQDLQALLEWEEDDQDSLLEAEAEEEGGLHYSSRVQDSKDWSFAEQGQIKNDYGLESERKGRCDARDPQRDERRAAREKDAQREQGFIFDRLEGPSGATVRGEEEEEDYDSLLEHEEVGEEDKDELEVEGEWEEDLDSLLGEDDYLSSDFESQAGEDHHMKISEYDQTESSVDGFNQGTGSAMQYRRHYTIADSQHKLPDMENSSVWPEATASDALSPYTLGGVDYWDNTAYSSVSDFELSCVPAPDLQLLWQQGAPASQHVKVYATQAAHPGLASEPTPSSGKIVASQPKSAVQPLRKQPTGQDSTDGGAEPGSSSTQAVHSNHQHRFLSWRLSQRDTMRQQPTTLGPLQLAQLAWCLDTLDYLPEPSWMSSFISRAEAGLPQAGPAELADLLQGIAGIDYLPDNAFMGAAVHRLWQLAPGLPAEPLRRCLRALMRIGCRPPAECLDAMIARACQVASGLGPLGICDVMIAAIYLSEGFEASNTNHELTHNAVSTASSSALGSSGEGNSSSAFSSSSSIPSYAGKSAQSHPHKALGSAQPYPTAWSDILVETSLPLLPTFPPDRLAGIGWSVALLVTHHRANKPSEEWLHEWLVCCRARFKLLDARDLATVAWAASCLRHRPGPVWIEEFTREAGRRLRFFDAQALTDLCWALASFGFTPDDSWLQRLEAELMNRSVEQAATSSNVRNTGSKTHKNVNESLVLSGELDQPDNQPGTETDSSSSSSSSSGPAQYLLLPHHMSVILWALQCFKWVPRQQGFVQAAESMFVCSGSL</sequence>
<dbReference type="AlphaFoldDB" id="A0A250WTT4"/>
<reference evidence="2 3" key="1">
    <citation type="submission" date="2017-08" db="EMBL/GenBank/DDBJ databases">
        <title>Acidophilic green algal genome provides insights into adaptation to an acidic environment.</title>
        <authorList>
            <person name="Hirooka S."/>
            <person name="Hirose Y."/>
            <person name="Kanesaki Y."/>
            <person name="Higuchi S."/>
            <person name="Fujiwara T."/>
            <person name="Onuma R."/>
            <person name="Era A."/>
            <person name="Ohbayashi R."/>
            <person name="Uzuka A."/>
            <person name="Nozaki H."/>
            <person name="Yoshikawa H."/>
            <person name="Miyagishima S.Y."/>
        </authorList>
    </citation>
    <scope>NUCLEOTIDE SEQUENCE [LARGE SCALE GENOMIC DNA]</scope>
    <source>
        <strain evidence="2 3">NIES-2499</strain>
    </source>
</reference>
<keyword evidence="3" id="KW-1185">Reference proteome</keyword>
<organism evidence="2 3">
    <name type="scientific">Chlamydomonas eustigma</name>
    <dbReference type="NCBI Taxonomy" id="1157962"/>
    <lineage>
        <taxon>Eukaryota</taxon>
        <taxon>Viridiplantae</taxon>
        <taxon>Chlorophyta</taxon>
        <taxon>core chlorophytes</taxon>
        <taxon>Chlorophyceae</taxon>
        <taxon>CS clade</taxon>
        <taxon>Chlamydomonadales</taxon>
        <taxon>Chlamydomonadaceae</taxon>
        <taxon>Chlamydomonas</taxon>
    </lineage>
</organism>
<feature type="compositionally biased region" description="Polar residues" evidence="1">
    <location>
        <begin position="1093"/>
        <end position="1102"/>
    </location>
</feature>
<dbReference type="GO" id="GO:0044528">
    <property type="term" value="P:regulation of mitochondrial mRNA stability"/>
    <property type="evidence" value="ECO:0007669"/>
    <property type="project" value="TreeGrafter"/>
</dbReference>
<name>A0A250WTT4_9CHLO</name>
<dbReference type="GO" id="GO:0005759">
    <property type="term" value="C:mitochondrial matrix"/>
    <property type="evidence" value="ECO:0007669"/>
    <property type="project" value="TreeGrafter"/>
</dbReference>
<dbReference type="GO" id="GO:0003723">
    <property type="term" value="F:RNA binding"/>
    <property type="evidence" value="ECO:0007669"/>
    <property type="project" value="TreeGrafter"/>
</dbReference>
<feature type="compositionally biased region" description="Basic and acidic residues" evidence="1">
    <location>
        <begin position="438"/>
        <end position="465"/>
    </location>
</feature>
<dbReference type="GO" id="GO:0000963">
    <property type="term" value="P:mitochondrial RNA processing"/>
    <property type="evidence" value="ECO:0007669"/>
    <property type="project" value="TreeGrafter"/>
</dbReference>
<evidence type="ECO:0000313" key="3">
    <source>
        <dbReference type="Proteomes" id="UP000232323"/>
    </source>
</evidence>
<dbReference type="EMBL" id="BEGY01000006">
    <property type="protein sequence ID" value="GAX74149.1"/>
    <property type="molecule type" value="Genomic_DNA"/>
</dbReference>
<dbReference type="PANTHER" id="PTHR21228:SF40">
    <property type="entry name" value="LD45607P"/>
    <property type="match status" value="1"/>
</dbReference>
<dbReference type="PANTHER" id="PTHR21228">
    <property type="entry name" value="FAST LEU-RICH DOMAIN-CONTAINING"/>
    <property type="match status" value="1"/>
</dbReference>
<feature type="region of interest" description="Disordered" evidence="1">
    <location>
        <begin position="1087"/>
        <end position="1112"/>
    </location>
</feature>
<evidence type="ECO:0000256" key="1">
    <source>
        <dbReference type="SAM" id="MobiDB-lite"/>
    </source>
</evidence>
<dbReference type="InterPro" id="IPR050870">
    <property type="entry name" value="FAST_kinase"/>
</dbReference>
<gene>
    <name evidence="2" type="ORF">CEUSTIGMA_g1598.t1</name>
</gene>
<protein>
    <submittedName>
        <fullName evidence="2">Uncharacterized protein</fullName>
    </submittedName>
</protein>
<evidence type="ECO:0000313" key="2">
    <source>
        <dbReference type="EMBL" id="GAX74149.1"/>
    </source>
</evidence>